<dbReference type="AlphaFoldDB" id="A0A1B6CQ89"/>
<gene>
    <name evidence="11" type="ORF">g.1004</name>
</gene>
<dbReference type="GO" id="GO:0005789">
    <property type="term" value="C:endoplasmic reticulum membrane"/>
    <property type="evidence" value="ECO:0007669"/>
    <property type="project" value="TreeGrafter"/>
</dbReference>
<name>A0A1B6CQ89_9HEMI</name>
<dbReference type="EMBL" id="GEDC01021621">
    <property type="protein sequence ID" value="JAS15677.1"/>
    <property type="molecule type" value="Transcribed_RNA"/>
</dbReference>
<evidence type="ECO:0000256" key="8">
    <source>
        <dbReference type="ARBA" id="ARBA00023136"/>
    </source>
</evidence>
<dbReference type="GO" id="GO:0030148">
    <property type="term" value="P:sphingolipid biosynthetic process"/>
    <property type="evidence" value="ECO:0007669"/>
    <property type="project" value="TreeGrafter"/>
</dbReference>
<comment type="subcellular location">
    <subcellularLocation>
        <location evidence="1">Membrane</location>
        <topology evidence="1">Multi-pass membrane protein</topology>
    </subcellularLocation>
</comment>
<keyword evidence="5 10" id="KW-0276">Fatty acid metabolism</keyword>
<keyword evidence="7 10" id="KW-0443">Lipid metabolism</keyword>
<feature type="transmembrane region" description="Helical" evidence="10">
    <location>
        <begin position="87"/>
        <end position="107"/>
    </location>
</feature>
<feature type="transmembrane region" description="Helical" evidence="10">
    <location>
        <begin position="135"/>
        <end position="155"/>
    </location>
</feature>
<dbReference type="GO" id="GO:0042761">
    <property type="term" value="P:very long-chain fatty acid biosynthetic process"/>
    <property type="evidence" value="ECO:0007669"/>
    <property type="project" value="TreeGrafter"/>
</dbReference>
<feature type="transmembrane region" description="Helical" evidence="10">
    <location>
        <begin position="254"/>
        <end position="274"/>
    </location>
</feature>
<evidence type="ECO:0000256" key="4">
    <source>
        <dbReference type="ARBA" id="ARBA00022692"/>
    </source>
</evidence>
<keyword evidence="6 10" id="KW-1133">Transmembrane helix</keyword>
<organism evidence="11">
    <name type="scientific">Clastoptera arizonana</name>
    <name type="common">Arizona spittle bug</name>
    <dbReference type="NCBI Taxonomy" id="38151"/>
    <lineage>
        <taxon>Eukaryota</taxon>
        <taxon>Metazoa</taxon>
        <taxon>Ecdysozoa</taxon>
        <taxon>Arthropoda</taxon>
        <taxon>Hexapoda</taxon>
        <taxon>Insecta</taxon>
        <taxon>Pterygota</taxon>
        <taxon>Neoptera</taxon>
        <taxon>Paraneoptera</taxon>
        <taxon>Hemiptera</taxon>
        <taxon>Auchenorrhyncha</taxon>
        <taxon>Cercopoidea</taxon>
        <taxon>Clastopteridae</taxon>
        <taxon>Clastoptera</taxon>
    </lineage>
</organism>
<feature type="transmembrane region" description="Helical" evidence="10">
    <location>
        <begin position="191"/>
        <end position="209"/>
    </location>
</feature>
<dbReference type="PANTHER" id="PTHR11157">
    <property type="entry name" value="FATTY ACID ACYL TRANSFERASE-RELATED"/>
    <property type="match status" value="1"/>
</dbReference>
<accession>A0A1B6CQ89</accession>
<evidence type="ECO:0000256" key="1">
    <source>
        <dbReference type="ARBA" id="ARBA00004141"/>
    </source>
</evidence>
<dbReference type="GO" id="GO:0019367">
    <property type="term" value="P:fatty acid elongation, saturated fatty acid"/>
    <property type="evidence" value="ECO:0007669"/>
    <property type="project" value="TreeGrafter"/>
</dbReference>
<feature type="transmembrane region" description="Helical" evidence="10">
    <location>
        <begin position="167"/>
        <end position="185"/>
    </location>
</feature>
<comment type="catalytic activity">
    <reaction evidence="10">
        <text>a very-long-chain acyl-CoA + malonyl-CoA + H(+) = a very-long-chain 3-oxoacyl-CoA + CO2 + CoA</text>
        <dbReference type="Rhea" id="RHEA:32727"/>
        <dbReference type="ChEBI" id="CHEBI:15378"/>
        <dbReference type="ChEBI" id="CHEBI:16526"/>
        <dbReference type="ChEBI" id="CHEBI:57287"/>
        <dbReference type="ChEBI" id="CHEBI:57384"/>
        <dbReference type="ChEBI" id="CHEBI:90725"/>
        <dbReference type="ChEBI" id="CHEBI:90736"/>
        <dbReference type="EC" id="2.3.1.199"/>
    </reaction>
</comment>
<protein>
    <recommendedName>
        <fullName evidence="10">Elongation of very long chain fatty acids protein</fullName>
        <ecNumber evidence="10">2.3.1.199</ecNumber>
    </recommendedName>
    <alternativeName>
        <fullName evidence="10">Very-long-chain 3-oxoacyl-CoA synthase</fullName>
    </alternativeName>
</protein>
<dbReference type="PANTHER" id="PTHR11157:SF21">
    <property type="entry name" value="ELONGATION OF VERY LONG CHAIN FATTY ACIDS PROTEIN"/>
    <property type="match status" value="1"/>
</dbReference>
<dbReference type="Pfam" id="PF01151">
    <property type="entry name" value="ELO"/>
    <property type="match status" value="1"/>
</dbReference>
<comment type="similarity">
    <text evidence="10">Belongs to the ELO family.</text>
</comment>
<keyword evidence="9 10" id="KW-0275">Fatty acid biosynthesis</keyword>
<dbReference type="EC" id="2.3.1.199" evidence="10"/>
<sequence length="283" mass="33668">MKVNQWHLNANSDDFMESKKMSTLIKPIIDIYYRLNYDLTDPRTKDWFLISNPFSLLTLLIIYHYSVHSFLPRLMANKKPLNLDMVLFVYNIFQIVASTYLFTQSVILGWGGTYNWFCQPVDYSSSPHAMKVAKIMYLYFVVKFLDLLDTVFFVLRKKRSQVSFLHLYHHTVMVVLAWSAVKWIPGGHDTFVGFLNCFVHIIMYSYYLLSALRPEYKNVWWKRYITQLQMAQFLLIIIHSGILLLQPNCDYPKFTVGIFVPQNSFMFILFYDFYKNSYKKKVT</sequence>
<evidence type="ECO:0000256" key="10">
    <source>
        <dbReference type="RuleBase" id="RU361115"/>
    </source>
</evidence>
<feature type="transmembrane region" description="Helical" evidence="10">
    <location>
        <begin position="230"/>
        <end position="248"/>
    </location>
</feature>
<evidence type="ECO:0000256" key="6">
    <source>
        <dbReference type="ARBA" id="ARBA00022989"/>
    </source>
</evidence>
<feature type="transmembrane region" description="Helical" evidence="10">
    <location>
        <begin position="47"/>
        <end position="66"/>
    </location>
</feature>
<keyword evidence="3 10" id="KW-0808">Transferase</keyword>
<evidence type="ECO:0000256" key="5">
    <source>
        <dbReference type="ARBA" id="ARBA00022832"/>
    </source>
</evidence>
<dbReference type="GO" id="GO:0034625">
    <property type="term" value="P:fatty acid elongation, monounsaturated fatty acid"/>
    <property type="evidence" value="ECO:0007669"/>
    <property type="project" value="TreeGrafter"/>
</dbReference>
<keyword evidence="2 10" id="KW-0444">Lipid biosynthesis</keyword>
<evidence type="ECO:0000256" key="3">
    <source>
        <dbReference type="ARBA" id="ARBA00022679"/>
    </source>
</evidence>
<keyword evidence="8 10" id="KW-0472">Membrane</keyword>
<evidence type="ECO:0000313" key="11">
    <source>
        <dbReference type="EMBL" id="JAS15677.1"/>
    </source>
</evidence>
<dbReference type="InterPro" id="IPR002076">
    <property type="entry name" value="ELO_fam"/>
</dbReference>
<reference evidence="11" key="1">
    <citation type="submission" date="2015-12" db="EMBL/GenBank/DDBJ databases">
        <title>De novo transcriptome assembly of four potential Pierce s Disease insect vectors from Arizona vineyards.</title>
        <authorList>
            <person name="Tassone E.E."/>
        </authorList>
    </citation>
    <scope>NUCLEOTIDE SEQUENCE</scope>
</reference>
<dbReference type="GO" id="GO:0034626">
    <property type="term" value="P:fatty acid elongation, polyunsaturated fatty acid"/>
    <property type="evidence" value="ECO:0007669"/>
    <property type="project" value="TreeGrafter"/>
</dbReference>
<evidence type="ECO:0000256" key="7">
    <source>
        <dbReference type="ARBA" id="ARBA00023098"/>
    </source>
</evidence>
<proteinExistence type="inferred from homology"/>
<keyword evidence="4 10" id="KW-0812">Transmembrane</keyword>
<evidence type="ECO:0000256" key="9">
    <source>
        <dbReference type="ARBA" id="ARBA00023160"/>
    </source>
</evidence>
<dbReference type="GO" id="GO:0009922">
    <property type="term" value="F:fatty acid elongase activity"/>
    <property type="evidence" value="ECO:0007669"/>
    <property type="project" value="UniProtKB-EC"/>
</dbReference>
<evidence type="ECO:0000256" key="2">
    <source>
        <dbReference type="ARBA" id="ARBA00022516"/>
    </source>
</evidence>